<keyword evidence="2" id="KW-0677">Repeat</keyword>
<comment type="caution">
    <text evidence="8">The sequence shown here is derived from an EMBL/GenBank/DDBJ whole genome shotgun (WGS) entry which is preliminary data.</text>
</comment>
<evidence type="ECO:0000313" key="9">
    <source>
        <dbReference type="Proteomes" id="UP000447434"/>
    </source>
</evidence>
<evidence type="ECO:0000256" key="2">
    <source>
        <dbReference type="ARBA" id="ARBA00022737"/>
    </source>
</evidence>
<gene>
    <name evidence="8" type="ORF">Lalb_Chr14g0370081</name>
</gene>
<dbReference type="InterPro" id="IPR002182">
    <property type="entry name" value="NB-ARC"/>
</dbReference>
<dbReference type="Pfam" id="PF23286">
    <property type="entry name" value="LRR_13"/>
    <property type="match status" value="1"/>
</dbReference>
<dbReference type="Gene3D" id="3.40.50.10140">
    <property type="entry name" value="Toll/interleukin-1 receptor homology (TIR) domain"/>
    <property type="match status" value="1"/>
</dbReference>
<dbReference type="SUPFAM" id="SSF52058">
    <property type="entry name" value="L domain-like"/>
    <property type="match status" value="1"/>
</dbReference>
<dbReference type="Proteomes" id="UP000447434">
    <property type="component" value="Chromosome 14"/>
</dbReference>
<dbReference type="GO" id="GO:0003677">
    <property type="term" value="F:DNA binding"/>
    <property type="evidence" value="ECO:0007669"/>
    <property type="project" value="UniProtKB-KW"/>
</dbReference>
<dbReference type="Pfam" id="PF01582">
    <property type="entry name" value="TIR"/>
    <property type="match status" value="1"/>
</dbReference>
<dbReference type="GO" id="GO:0043531">
    <property type="term" value="F:ADP binding"/>
    <property type="evidence" value="ECO:0007669"/>
    <property type="project" value="InterPro"/>
</dbReference>
<dbReference type="Gene3D" id="3.80.10.10">
    <property type="entry name" value="Ribonuclease Inhibitor"/>
    <property type="match status" value="1"/>
</dbReference>
<keyword evidence="3" id="KW-0611">Plant defense</keyword>
<dbReference type="PANTHER" id="PTHR11017:SF455">
    <property type="entry name" value="NB-ARC DOMAIN PROTEIN"/>
    <property type="match status" value="1"/>
</dbReference>
<dbReference type="InterPro" id="IPR032675">
    <property type="entry name" value="LRR_dom_sf"/>
</dbReference>
<evidence type="ECO:0000259" key="5">
    <source>
        <dbReference type="Pfam" id="PF01582"/>
    </source>
</evidence>
<dbReference type="AlphaFoldDB" id="A0A6A4PFA6"/>
<reference evidence="9" key="1">
    <citation type="journal article" date="2020" name="Nat. Commun.">
        <title>Genome sequence of the cluster root forming white lupin.</title>
        <authorList>
            <person name="Hufnagel B."/>
            <person name="Marques A."/>
            <person name="Soriano A."/>
            <person name="Marques L."/>
            <person name="Divol F."/>
            <person name="Doumas P."/>
            <person name="Sallet E."/>
            <person name="Mancinotti D."/>
            <person name="Carrere S."/>
            <person name="Marande W."/>
            <person name="Arribat S."/>
            <person name="Keller J."/>
            <person name="Huneau C."/>
            <person name="Blein T."/>
            <person name="Aime D."/>
            <person name="Laguerre M."/>
            <person name="Taylor J."/>
            <person name="Schubert V."/>
            <person name="Nelson M."/>
            <person name="Geu-Flores F."/>
            <person name="Crespi M."/>
            <person name="Gallardo-Guerrero K."/>
            <person name="Delaux P.-M."/>
            <person name="Salse J."/>
            <person name="Berges H."/>
            <person name="Guyot R."/>
            <person name="Gouzy J."/>
            <person name="Peret B."/>
        </authorList>
    </citation>
    <scope>NUCLEOTIDE SEQUENCE [LARGE SCALE GENOMIC DNA]</scope>
    <source>
        <strain evidence="9">cv. Amiga</strain>
    </source>
</reference>
<name>A0A6A4PFA6_LUPAL</name>
<dbReference type="EMBL" id="WOCE01000014">
    <property type="protein sequence ID" value="KAE9600167.1"/>
    <property type="molecule type" value="Genomic_DNA"/>
</dbReference>
<sequence>MKGLEEGKKLHLLFSKLFKNPGLLLLFSLRTMLHQHIVWMNLSRSCSSQRYKVDWFGLFFMTPVFYDVDPSQVRKQNGTYTEAFAKHEESFKEEKIEEWKKALCQAANLSGWHFQHGSEPEYKFIGKIIKQVSDKINRVPLHVSDNPVGLQFPVLEVTSLLGLESNVNMVGIYGIGGIGKTTIARAVYNLIADQYEGLCFLADIREKAINKHGLVQLQETLLYEILGENDIKVGDVNKGIPIIKRRLQQKKVLLILDDIDKLVQLKVLAGGYDWFGCGSKIIITTRDKQLLVTHGITNLYEVKHLMDEKALELFSWHAFKSRKVNASYADISNRAVLYACGLPLALEVIGSHLFGKSLDECYSALDKYEKYPHRDIHEILKVSFDGLDEDEKGIFLDIACFFNTFKMDYVKEMLRAHSFHAENGIRVLADKSLLKISDDDCVRMHDLIQDMGREIGRQESTLDPGKCSRLWFDADIVHVLEENTGTDKIEVIMLDECNKEVQWSGKAFKKMKNLRILIIGDAIFSTGPQYLPNRLRVIDWSYYPTPSLPPTFIPKELMILKLPESCLQFFQPLKAYILRFEFLWLINFEDRKFLTELPSLCEAPLLRRLCLDNCTKLIRIHESVGYLDNLLYLSAKGCTLLQILVPCIKLTALEVLDLAWCSNLKCFPEVSAKMDKIRVIHLDDTDINKLPFSIGNLVGLECLYLRGCKLLKHLPSTIHSLPKLQVIVGYPSKRFRFFDKEKVCSESEISPRAMVVYNKGQGFTHLDVFSECLSSNIFIQLCTPNRLEDPHFELLFKVLNRNTVTTEMKESIHFWFLNKFPKITLCCGREPDTYVKDNLVLYFKLNVVINGTTQFSSSCTYINTGDPIYLTQVFLCDLECKSEGVFLEHEWNEVEILCEFEYPKPCDYEMATGLRNIN</sequence>
<evidence type="ECO:0000313" key="8">
    <source>
        <dbReference type="EMBL" id="KAE9600167.1"/>
    </source>
</evidence>
<dbReference type="InterPro" id="IPR027417">
    <property type="entry name" value="P-loop_NTPase"/>
</dbReference>
<evidence type="ECO:0000259" key="7">
    <source>
        <dbReference type="Pfam" id="PF23286"/>
    </source>
</evidence>
<feature type="domain" description="NB-ARC" evidence="4">
    <location>
        <begin position="160"/>
        <end position="321"/>
    </location>
</feature>
<dbReference type="Gene3D" id="3.40.50.300">
    <property type="entry name" value="P-loop containing nucleotide triphosphate hydrolases"/>
    <property type="match status" value="1"/>
</dbReference>
<dbReference type="Pfam" id="PF23282">
    <property type="entry name" value="WHD_ROQ1"/>
    <property type="match status" value="1"/>
</dbReference>
<keyword evidence="8" id="KW-0238">DNA-binding</keyword>
<dbReference type="InterPro" id="IPR058546">
    <property type="entry name" value="RPS4B/Roq1-like_LRR"/>
</dbReference>
<keyword evidence="9" id="KW-1185">Reference proteome</keyword>
<dbReference type="SUPFAM" id="SSF46785">
    <property type="entry name" value="Winged helix' DNA-binding domain"/>
    <property type="match status" value="1"/>
</dbReference>
<protein>
    <submittedName>
        <fullName evidence="8">Putative TIR domain, winged helix-turn-helix DNA-binding domain-containing protein</fullName>
    </submittedName>
</protein>
<evidence type="ECO:0000259" key="4">
    <source>
        <dbReference type="Pfam" id="PF00931"/>
    </source>
</evidence>
<dbReference type="Pfam" id="PF00931">
    <property type="entry name" value="NB-ARC"/>
    <property type="match status" value="1"/>
</dbReference>
<dbReference type="InterPro" id="IPR035897">
    <property type="entry name" value="Toll_tir_struct_dom_sf"/>
</dbReference>
<evidence type="ECO:0000256" key="3">
    <source>
        <dbReference type="ARBA" id="ARBA00022821"/>
    </source>
</evidence>
<dbReference type="InterPro" id="IPR042197">
    <property type="entry name" value="Apaf_helical"/>
</dbReference>
<dbReference type="InterPro" id="IPR058192">
    <property type="entry name" value="WHD_ROQ1-like"/>
</dbReference>
<dbReference type="Gene3D" id="1.10.8.430">
    <property type="entry name" value="Helical domain of apoptotic protease-activating factors"/>
    <property type="match status" value="1"/>
</dbReference>
<dbReference type="PANTHER" id="PTHR11017">
    <property type="entry name" value="LEUCINE-RICH REPEAT-CONTAINING PROTEIN"/>
    <property type="match status" value="1"/>
</dbReference>
<dbReference type="PRINTS" id="PR00364">
    <property type="entry name" value="DISEASERSIST"/>
</dbReference>
<dbReference type="InterPro" id="IPR000157">
    <property type="entry name" value="TIR_dom"/>
</dbReference>
<evidence type="ECO:0000259" key="6">
    <source>
        <dbReference type="Pfam" id="PF23282"/>
    </source>
</evidence>
<dbReference type="SUPFAM" id="SSF52540">
    <property type="entry name" value="P-loop containing nucleoside triphosphate hydrolases"/>
    <property type="match status" value="1"/>
</dbReference>
<evidence type="ECO:0000256" key="1">
    <source>
        <dbReference type="ARBA" id="ARBA00022614"/>
    </source>
</evidence>
<dbReference type="InterPro" id="IPR036390">
    <property type="entry name" value="WH_DNA-bd_sf"/>
</dbReference>
<dbReference type="OrthoDB" id="1901675at2759"/>
<proteinExistence type="predicted"/>
<dbReference type="GO" id="GO:0007165">
    <property type="term" value="P:signal transduction"/>
    <property type="evidence" value="ECO:0007669"/>
    <property type="project" value="InterPro"/>
</dbReference>
<organism evidence="8 9">
    <name type="scientific">Lupinus albus</name>
    <name type="common">White lupine</name>
    <name type="synonym">Lupinus termis</name>
    <dbReference type="NCBI Taxonomy" id="3870"/>
    <lineage>
        <taxon>Eukaryota</taxon>
        <taxon>Viridiplantae</taxon>
        <taxon>Streptophyta</taxon>
        <taxon>Embryophyta</taxon>
        <taxon>Tracheophyta</taxon>
        <taxon>Spermatophyta</taxon>
        <taxon>Magnoliopsida</taxon>
        <taxon>eudicotyledons</taxon>
        <taxon>Gunneridae</taxon>
        <taxon>Pentapetalae</taxon>
        <taxon>rosids</taxon>
        <taxon>fabids</taxon>
        <taxon>Fabales</taxon>
        <taxon>Fabaceae</taxon>
        <taxon>Papilionoideae</taxon>
        <taxon>50 kb inversion clade</taxon>
        <taxon>genistoids sensu lato</taxon>
        <taxon>core genistoids</taxon>
        <taxon>Genisteae</taxon>
        <taxon>Lupinus</taxon>
    </lineage>
</organism>
<keyword evidence="1" id="KW-0433">Leucine-rich repeat</keyword>
<dbReference type="GO" id="GO:0006952">
    <property type="term" value="P:defense response"/>
    <property type="evidence" value="ECO:0007669"/>
    <property type="project" value="UniProtKB-KW"/>
</dbReference>
<dbReference type="SUPFAM" id="SSF52200">
    <property type="entry name" value="Toll/Interleukin receptor TIR domain"/>
    <property type="match status" value="1"/>
</dbReference>
<accession>A0A6A4PFA6</accession>
<feature type="domain" description="TIR" evidence="5">
    <location>
        <begin position="63"/>
        <end position="140"/>
    </location>
</feature>
<feature type="domain" description="Disease resistance protein Roq1-like winged-helix" evidence="6">
    <location>
        <begin position="389"/>
        <end position="460"/>
    </location>
</feature>
<feature type="domain" description="Disease resistance protein RPS4B/Roq1-like leucine-rich repeats" evidence="7">
    <location>
        <begin position="650"/>
        <end position="763"/>
    </location>
</feature>
<dbReference type="InterPro" id="IPR044974">
    <property type="entry name" value="Disease_R_plants"/>
</dbReference>